<evidence type="ECO:0000256" key="1">
    <source>
        <dbReference type="SAM" id="MobiDB-lite"/>
    </source>
</evidence>
<organism evidence="2 3">
    <name type="scientific">Blattamonas nauphoetae</name>
    <dbReference type="NCBI Taxonomy" id="2049346"/>
    <lineage>
        <taxon>Eukaryota</taxon>
        <taxon>Metamonada</taxon>
        <taxon>Preaxostyla</taxon>
        <taxon>Oxymonadida</taxon>
        <taxon>Blattamonas</taxon>
    </lineage>
</organism>
<feature type="compositionally biased region" description="Basic and acidic residues" evidence="1">
    <location>
        <begin position="319"/>
        <end position="338"/>
    </location>
</feature>
<feature type="compositionally biased region" description="Polar residues" evidence="1">
    <location>
        <begin position="556"/>
        <end position="572"/>
    </location>
</feature>
<feature type="region of interest" description="Disordered" evidence="1">
    <location>
        <begin position="196"/>
        <end position="365"/>
    </location>
</feature>
<proteinExistence type="predicted"/>
<gene>
    <name evidence="2" type="ORF">BLNAU_20682</name>
</gene>
<feature type="compositionally biased region" description="Basic and acidic residues" evidence="1">
    <location>
        <begin position="263"/>
        <end position="275"/>
    </location>
</feature>
<protein>
    <submittedName>
        <fullName evidence="2">Uncharacterized protein</fullName>
    </submittedName>
</protein>
<feature type="compositionally biased region" description="Basic and acidic residues" evidence="1">
    <location>
        <begin position="629"/>
        <end position="648"/>
    </location>
</feature>
<sequence length="648" mass="74379">MQSTGQAINQVEKIFDLLHSKENDDNLSSEILLKMLDFVRGTVNDLDKSLSTQAHPVNSASDETESATSETWAPLDDTQHKIEHFREEITYFDSLQKRIEEREKMERERSLQNPSTPSQEQKPSSNTTPHSRSRVRQLAKRKTPNKPQTTELSREPLSFQSAFSPHTLVSQSVYVPKHTAYSDFPAVDPLSINHTSHKIRNRDDPLNPVYPAEPATTYPPAHLPPPEPPQPEPVFHPIEPSAPPAEESETLVVEPSAPTAEEEASHEISEAKKDAVFPYKQPTIVDVPHKTITMDAPPVQPTRIVLPSAPTEEEEKQADEDLHQPREDAESIEEGRHAQEHRKRGLSRASSSFPLTRPEEENERRLALDDVVKYAEQRWDEREGSAKSAVQQLTQMELLQNDREEQMHKIDEDLTEQYEKDLRAMKDPFDRALREQDEREAELDLLAEEGHDMKQTYQEQIQETVDLIRHEKEELLKAMAEWREEKEKERGMIDESGRNEIRRLSEAVDALREELGSLQYQIQILKEEKAKLQETHPKAATQPQQQPLSPRWETTIGKTRQSHQILSTPFSRQSDRGPTATPNSTSSFLGTDADTRKDQMRPTFISPRKPEKPQRCISPDRSGGPARTLQERSRSNEIRRISRRDDRH</sequence>
<evidence type="ECO:0000313" key="3">
    <source>
        <dbReference type="Proteomes" id="UP001281761"/>
    </source>
</evidence>
<name>A0ABQ9X258_9EUKA</name>
<feature type="region of interest" description="Disordered" evidence="1">
    <location>
        <begin position="533"/>
        <end position="648"/>
    </location>
</feature>
<feature type="compositionally biased region" description="Basic residues" evidence="1">
    <location>
        <begin position="131"/>
        <end position="144"/>
    </location>
</feature>
<keyword evidence="3" id="KW-1185">Reference proteome</keyword>
<comment type="caution">
    <text evidence="2">The sequence shown here is derived from an EMBL/GenBank/DDBJ whole genome shotgun (WGS) entry which is preliminary data.</text>
</comment>
<feature type="region of interest" description="Disordered" evidence="1">
    <location>
        <begin position="103"/>
        <end position="158"/>
    </location>
</feature>
<feature type="compositionally biased region" description="Polar residues" evidence="1">
    <location>
        <begin position="111"/>
        <end position="130"/>
    </location>
</feature>
<feature type="compositionally biased region" description="Pro residues" evidence="1">
    <location>
        <begin position="221"/>
        <end position="234"/>
    </location>
</feature>
<accession>A0ABQ9X258</accession>
<feature type="region of interest" description="Disordered" evidence="1">
    <location>
        <begin position="50"/>
        <end position="75"/>
    </location>
</feature>
<reference evidence="2 3" key="1">
    <citation type="journal article" date="2022" name="bioRxiv">
        <title>Genomics of Preaxostyla Flagellates Illuminates Evolutionary Transitions and the Path Towards Mitochondrial Loss.</title>
        <authorList>
            <person name="Novak L.V.F."/>
            <person name="Treitli S.C."/>
            <person name="Pyrih J."/>
            <person name="Halakuc P."/>
            <person name="Pipaliya S.V."/>
            <person name="Vacek V."/>
            <person name="Brzon O."/>
            <person name="Soukal P."/>
            <person name="Eme L."/>
            <person name="Dacks J.B."/>
            <person name="Karnkowska A."/>
            <person name="Elias M."/>
            <person name="Hampl V."/>
        </authorList>
    </citation>
    <scope>NUCLEOTIDE SEQUENCE [LARGE SCALE GENOMIC DNA]</scope>
    <source>
        <strain evidence="2">NAU3</strain>
        <tissue evidence="2">Gut</tissue>
    </source>
</reference>
<dbReference type="EMBL" id="JARBJD010000301">
    <property type="protein sequence ID" value="KAK2944380.1"/>
    <property type="molecule type" value="Genomic_DNA"/>
</dbReference>
<dbReference type="Proteomes" id="UP001281761">
    <property type="component" value="Unassembled WGS sequence"/>
</dbReference>
<evidence type="ECO:0000313" key="2">
    <source>
        <dbReference type="EMBL" id="KAK2944380.1"/>
    </source>
</evidence>
<feature type="compositionally biased region" description="Low complexity" evidence="1">
    <location>
        <begin position="209"/>
        <end position="220"/>
    </location>
</feature>
<feature type="compositionally biased region" description="Polar residues" evidence="1">
    <location>
        <begin position="580"/>
        <end position="589"/>
    </location>
</feature>